<dbReference type="PANTHER" id="PTHR44688">
    <property type="entry name" value="DNA-BINDING TRANSCRIPTIONAL ACTIVATOR DEVR_DOSR"/>
    <property type="match status" value="1"/>
</dbReference>
<reference evidence="5 6" key="1">
    <citation type="submission" date="2022-02" db="EMBL/GenBank/DDBJ databases">
        <authorList>
            <person name="Min J."/>
        </authorList>
    </citation>
    <scope>NUCLEOTIDE SEQUENCE [LARGE SCALE GENOMIC DNA]</scope>
    <source>
        <strain evidence="5 6">GR10-1</strain>
    </source>
</reference>
<dbReference type="SUPFAM" id="SSF46894">
    <property type="entry name" value="C-terminal effector domain of the bipartite response regulators"/>
    <property type="match status" value="1"/>
</dbReference>
<evidence type="ECO:0000313" key="5">
    <source>
        <dbReference type="EMBL" id="MCH5597960.1"/>
    </source>
</evidence>
<dbReference type="CDD" id="cd06170">
    <property type="entry name" value="LuxR_C_like"/>
    <property type="match status" value="1"/>
</dbReference>
<comment type="caution">
    <text evidence="5">The sequence shown here is derived from an EMBL/GenBank/DDBJ whole genome shotgun (WGS) entry which is preliminary data.</text>
</comment>
<dbReference type="PANTHER" id="PTHR44688:SF16">
    <property type="entry name" value="DNA-BINDING TRANSCRIPTIONAL ACTIVATOR DEVR_DOSR"/>
    <property type="match status" value="1"/>
</dbReference>
<protein>
    <submittedName>
        <fullName evidence="5">Helix-turn-helix transcriptional regulator</fullName>
    </submittedName>
</protein>
<evidence type="ECO:0000256" key="1">
    <source>
        <dbReference type="ARBA" id="ARBA00023015"/>
    </source>
</evidence>
<organism evidence="5 6">
    <name type="scientific">Niabella ginsengisoli</name>
    <dbReference type="NCBI Taxonomy" id="522298"/>
    <lineage>
        <taxon>Bacteria</taxon>
        <taxon>Pseudomonadati</taxon>
        <taxon>Bacteroidota</taxon>
        <taxon>Chitinophagia</taxon>
        <taxon>Chitinophagales</taxon>
        <taxon>Chitinophagaceae</taxon>
        <taxon>Niabella</taxon>
    </lineage>
</organism>
<evidence type="ECO:0000256" key="2">
    <source>
        <dbReference type="ARBA" id="ARBA00023125"/>
    </source>
</evidence>
<keyword evidence="1" id="KW-0805">Transcription regulation</keyword>
<keyword evidence="2" id="KW-0238">DNA-binding</keyword>
<dbReference type="Gene3D" id="3.30.450.20">
    <property type="entry name" value="PAS domain"/>
    <property type="match status" value="1"/>
</dbReference>
<keyword evidence="3" id="KW-0804">Transcription</keyword>
<dbReference type="SMART" id="SM00421">
    <property type="entry name" value="HTH_LUXR"/>
    <property type="match status" value="1"/>
</dbReference>
<evidence type="ECO:0000313" key="6">
    <source>
        <dbReference type="Proteomes" id="UP001202248"/>
    </source>
</evidence>
<dbReference type="Pfam" id="PF00196">
    <property type="entry name" value="GerE"/>
    <property type="match status" value="1"/>
</dbReference>
<dbReference type="PROSITE" id="PS50043">
    <property type="entry name" value="HTH_LUXR_2"/>
    <property type="match status" value="1"/>
</dbReference>
<dbReference type="InterPro" id="IPR000792">
    <property type="entry name" value="Tscrpt_reg_LuxR_C"/>
</dbReference>
<dbReference type="EMBL" id="JAKWBL010000001">
    <property type="protein sequence ID" value="MCH5597960.1"/>
    <property type="molecule type" value="Genomic_DNA"/>
</dbReference>
<dbReference type="InterPro" id="IPR016032">
    <property type="entry name" value="Sig_transdc_resp-reg_C-effctor"/>
</dbReference>
<evidence type="ECO:0000256" key="3">
    <source>
        <dbReference type="ARBA" id="ARBA00023163"/>
    </source>
</evidence>
<keyword evidence="6" id="KW-1185">Reference proteome</keyword>
<dbReference type="RefSeq" id="WP_240827310.1">
    <property type="nucleotide sequence ID" value="NZ_JAKWBL010000001.1"/>
</dbReference>
<dbReference type="PRINTS" id="PR00038">
    <property type="entry name" value="HTHLUXR"/>
</dbReference>
<feature type="domain" description="HTH luxR-type" evidence="4">
    <location>
        <begin position="103"/>
        <end position="168"/>
    </location>
</feature>
<dbReference type="InterPro" id="IPR036388">
    <property type="entry name" value="WH-like_DNA-bd_sf"/>
</dbReference>
<sequence>MPDDELKMLLKINESGFSFFYDLPVEDRSKYAISYDFNLKQPHGNLILVNHKLKPLLFDRFHNPWIALCIVSISSRSEPGNIRFTSSELKKFYELDLKKKEWKEKKNLHLNKREKEVLLLSAQGLTMKEIAYRLAIDINTVKFHKRTVFSKLKVKSISEAITASMDLALL</sequence>
<accession>A0ABS9SHZ0</accession>
<proteinExistence type="predicted"/>
<evidence type="ECO:0000259" key="4">
    <source>
        <dbReference type="PROSITE" id="PS50043"/>
    </source>
</evidence>
<dbReference type="Proteomes" id="UP001202248">
    <property type="component" value="Unassembled WGS sequence"/>
</dbReference>
<name>A0ABS9SHZ0_9BACT</name>
<dbReference type="Gene3D" id="1.10.10.10">
    <property type="entry name" value="Winged helix-like DNA-binding domain superfamily/Winged helix DNA-binding domain"/>
    <property type="match status" value="1"/>
</dbReference>
<gene>
    <name evidence="5" type="ORF">MKP09_08605</name>
</gene>